<feature type="transmembrane region" description="Helical" evidence="2">
    <location>
        <begin position="357"/>
        <end position="378"/>
    </location>
</feature>
<gene>
    <name evidence="6" type="ORF">FIM1_2198</name>
</gene>
<sequence length="662" mass="74972">MKLSSVLLFAVTASTGVSHAASLQARDMDMDMDMDMMRDETSEHNEVEHDSSPASTEVSHLEPVPHEPKHLHGQPILETHLTAAERLYWENYNTTTFFTTDKGNRSAFWAHVFTLVTASVFLYPICLALNNIESGWYIPVLSLYNVTILVSLLCLSIFDASFPESWYAHNIYRPMSYILLIVTLVHFVSAIIVKTSKWISLRGYDRELGFELNDLTDEGRFTPLQASEDGASSIHGKEETSRFGGPLGDKRASYDPRDSVGSPTTTLYDPHNPHDDLRASRYRNDSNSFELDGEDLAKNFDLEDRLLDGEGFQLKHQSKTSIKRDTYLAKLFSSPILQSIAVKFSAFFLFIFKCLNYPMMMYFFVYLSTGLAVGNLLGKEKRIFNLLAHWIKGGVFISLGVVSLARYCGFGAKRGFAWNKIVIFKNQVDSNSLWFKLVPRGGITMEFFESSLIAFYGCTNVFLEHLANPGGKWEAKDLQHVSIAFMYIGCGFCGILAEIKLSEWRYNHVLKHTNIEPGVIHSGYPGYSPNPFPAFTIFWTGILMSQHAQASATSTTIHVQWGSLLSYGSFFRIFTFILLMLVPNQNLDPSRPFTELITSFCMLCGGLVFMESTDQVVEAMEYRGFTPMFTFNLSVGFVAIFMALEMALFMWKDWLKARMDNR</sequence>
<dbReference type="PANTHER" id="PTHR31685">
    <property type="entry name" value="INTEGRAL MEMBRANE PROTEIN (AFU_ORTHOLOGUE AFUA_6G12730)-RELATED"/>
    <property type="match status" value="1"/>
</dbReference>
<dbReference type="InterPro" id="IPR018825">
    <property type="entry name" value="DUF2427"/>
</dbReference>
<feature type="transmembrane region" description="Helical" evidence="2">
    <location>
        <begin position="630"/>
        <end position="651"/>
    </location>
</feature>
<dbReference type="Pfam" id="PF10348">
    <property type="entry name" value="DUF2427"/>
    <property type="match status" value="1"/>
</dbReference>
<evidence type="ECO:0000256" key="1">
    <source>
        <dbReference type="SAM" id="MobiDB-lite"/>
    </source>
</evidence>
<dbReference type="Proteomes" id="UP000422736">
    <property type="component" value="Chromosome 3"/>
</dbReference>
<dbReference type="PANTHER" id="PTHR31685:SF3">
    <property type="entry name" value="INTEGRAL MEMBRANE PROTEIN (AFU_ORTHOLOGUE AFUA_6G12730)"/>
    <property type="match status" value="1"/>
</dbReference>
<evidence type="ECO:0000313" key="7">
    <source>
        <dbReference type="Proteomes" id="UP000422736"/>
    </source>
</evidence>
<keyword evidence="2" id="KW-0812">Transmembrane</keyword>
<reference evidence="6 7" key="2">
    <citation type="submission" date="2019-11" db="EMBL/GenBank/DDBJ databases">
        <authorList>
            <person name="Lu H."/>
        </authorList>
    </citation>
    <scope>NUCLEOTIDE SEQUENCE [LARGE SCALE GENOMIC DNA]</scope>
    <source>
        <strain evidence="6 7">FIM1</strain>
    </source>
</reference>
<feature type="transmembrane region" description="Helical" evidence="2">
    <location>
        <begin position="108"/>
        <end position="129"/>
    </location>
</feature>
<reference evidence="6 7" key="1">
    <citation type="submission" date="2016-03" db="EMBL/GenBank/DDBJ databases">
        <title>How can Kluyveromyces marxianus grow so fast - potential evolutionary course in Saccharomyces Complex revealed by comparative genomics.</title>
        <authorList>
            <person name="Mo W."/>
            <person name="Lu W."/>
            <person name="Yang X."/>
            <person name="Qi J."/>
            <person name="Lv H."/>
        </authorList>
    </citation>
    <scope>NUCLEOTIDE SEQUENCE [LARGE SCALE GENOMIC DNA]</scope>
    <source>
        <strain evidence="6 7">FIM1</strain>
    </source>
</reference>
<feature type="compositionally biased region" description="Basic and acidic residues" evidence="1">
    <location>
        <begin position="40"/>
        <end position="51"/>
    </location>
</feature>
<accession>A0ABX6EUS8</accession>
<keyword evidence="7" id="KW-1185">Reference proteome</keyword>
<dbReference type="Pfam" id="PF10355">
    <property type="entry name" value="Ytp1"/>
    <property type="match status" value="1"/>
</dbReference>
<protein>
    <submittedName>
        <fullName evidence="6">Membrane protein YCR061W</fullName>
    </submittedName>
</protein>
<feature type="transmembrane region" description="Helical" evidence="2">
    <location>
        <begin position="561"/>
        <end position="581"/>
    </location>
</feature>
<evidence type="ECO:0000259" key="4">
    <source>
        <dbReference type="Pfam" id="PF10348"/>
    </source>
</evidence>
<feature type="transmembrane region" description="Helical" evidence="2">
    <location>
        <begin position="174"/>
        <end position="193"/>
    </location>
</feature>
<keyword evidence="2" id="KW-1133">Transmembrane helix</keyword>
<dbReference type="InterPro" id="IPR018827">
    <property type="entry name" value="YTP1_C"/>
</dbReference>
<proteinExistence type="predicted"/>
<feature type="compositionally biased region" description="Basic and acidic residues" evidence="1">
    <location>
        <begin position="59"/>
        <end position="70"/>
    </location>
</feature>
<feature type="domain" description="Protein YTP1-like C-terminal" evidence="5">
    <location>
        <begin position="363"/>
        <end position="653"/>
    </location>
</feature>
<feature type="region of interest" description="Disordered" evidence="1">
    <location>
        <begin position="40"/>
        <end position="71"/>
    </location>
</feature>
<name>A0ABX6EUS8_KLUMA</name>
<feature type="transmembrane region" description="Helical" evidence="2">
    <location>
        <begin position="390"/>
        <end position="407"/>
    </location>
</feature>
<keyword evidence="3" id="KW-0732">Signal</keyword>
<feature type="compositionally biased region" description="Basic and acidic residues" evidence="1">
    <location>
        <begin position="248"/>
        <end position="258"/>
    </location>
</feature>
<dbReference type="EMBL" id="CP015056">
    <property type="protein sequence ID" value="QGN15507.1"/>
    <property type="molecule type" value="Genomic_DNA"/>
</dbReference>
<feature type="transmembrane region" description="Helical" evidence="2">
    <location>
        <begin position="327"/>
        <end position="351"/>
    </location>
</feature>
<evidence type="ECO:0000256" key="3">
    <source>
        <dbReference type="SAM" id="SignalP"/>
    </source>
</evidence>
<organism evidence="6 7">
    <name type="scientific">Kluyveromyces marxianus</name>
    <name type="common">Yeast</name>
    <name type="synonym">Candida kefyr</name>
    <dbReference type="NCBI Taxonomy" id="4911"/>
    <lineage>
        <taxon>Eukaryota</taxon>
        <taxon>Fungi</taxon>
        <taxon>Dikarya</taxon>
        <taxon>Ascomycota</taxon>
        <taxon>Saccharomycotina</taxon>
        <taxon>Saccharomycetes</taxon>
        <taxon>Saccharomycetales</taxon>
        <taxon>Saccharomycetaceae</taxon>
        <taxon>Kluyveromyces</taxon>
    </lineage>
</organism>
<feature type="chain" id="PRO_5046012208" evidence="3">
    <location>
        <begin position="21"/>
        <end position="662"/>
    </location>
</feature>
<feature type="domain" description="DUF2427" evidence="4">
    <location>
        <begin position="91"/>
        <end position="195"/>
    </location>
</feature>
<evidence type="ECO:0000313" key="6">
    <source>
        <dbReference type="EMBL" id="QGN15507.1"/>
    </source>
</evidence>
<feature type="transmembrane region" description="Helical" evidence="2">
    <location>
        <begin position="141"/>
        <end position="162"/>
    </location>
</feature>
<feature type="signal peptide" evidence="3">
    <location>
        <begin position="1"/>
        <end position="20"/>
    </location>
</feature>
<feature type="region of interest" description="Disordered" evidence="1">
    <location>
        <begin position="226"/>
        <end position="273"/>
    </location>
</feature>
<evidence type="ECO:0000259" key="5">
    <source>
        <dbReference type="Pfam" id="PF10355"/>
    </source>
</evidence>
<keyword evidence="2" id="KW-0472">Membrane</keyword>
<evidence type="ECO:0000256" key="2">
    <source>
        <dbReference type="SAM" id="Phobius"/>
    </source>
</evidence>